<comment type="function">
    <text evidence="1">Accessory subunit of the mitochondrial membrane respiratory chain NADH dehydrogenase (Complex I), that is believed not to be involved in catalysis. Complex I functions in the transfer of electrons from NADH to the respiratory chain. The immediate electron acceptor for the enzyme is believed to be ubiquinone.</text>
</comment>
<dbReference type="STRING" id="623744.A0A553Q2Y4"/>
<keyword evidence="18" id="KW-1185">Reference proteome</keyword>
<feature type="disulfide bond" evidence="16">
    <location>
        <begin position="33"/>
        <end position="66"/>
    </location>
</feature>
<protein>
    <recommendedName>
        <fullName evidence="6">NADH dehydrogenase [ubiquinone] iron-sulfur protein 5</fullName>
    </recommendedName>
    <alternativeName>
        <fullName evidence="14">Complex I-15 kDa</fullName>
    </alternativeName>
    <alternativeName>
        <fullName evidence="15">NADH-ubiquinone oxidoreductase 15 kDa subunit</fullName>
    </alternativeName>
</protein>
<evidence type="ECO:0000313" key="17">
    <source>
        <dbReference type="EMBL" id="TRY84298.1"/>
    </source>
</evidence>
<evidence type="ECO:0000256" key="7">
    <source>
        <dbReference type="ARBA" id="ARBA00022448"/>
    </source>
</evidence>
<dbReference type="PROSITE" id="PS51808">
    <property type="entry name" value="CHCH"/>
    <property type="match status" value="1"/>
</dbReference>
<keyword evidence="13 16" id="KW-1015">Disulfide bond</keyword>
<keyword evidence="9" id="KW-0999">Mitochondrion inner membrane</keyword>
<dbReference type="GO" id="GO:0005758">
    <property type="term" value="C:mitochondrial intermembrane space"/>
    <property type="evidence" value="ECO:0007669"/>
    <property type="project" value="UniProtKB-SubCell"/>
</dbReference>
<comment type="subunit">
    <text evidence="5">Mammalian complex I is composed of 45 different subunits. This is a component of the iron-sulfur (IP) fragment of the enzyme.</text>
</comment>
<gene>
    <name evidence="17" type="ORF">DNTS_025416</name>
</gene>
<evidence type="ECO:0000256" key="1">
    <source>
        <dbReference type="ARBA" id="ARBA00003195"/>
    </source>
</evidence>
<evidence type="ECO:0000256" key="15">
    <source>
        <dbReference type="ARBA" id="ARBA00032739"/>
    </source>
</evidence>
<dbReference type="InterPro" id="IPR019342">
    <property type="entry name" value="NADH_UbQ_OxRdtase_FeS-su5"/>
</dbReference>
<evidence type="ECO:0000256" key="4">
    <source>
        <dbReference type="ARBA" id="ARBA00007372"/>
    </source>
</evidence>
<evidence type="ECO:0000256" key="16">
    <source>
        <dbReference type="PIRSR" id="PIRSR619342-50"/>
    </source>
</evidence>
<dbReference type="GO" id="GO:0005743">
    <property type="term" value="C:mitochondrial inner membrane"/>
    <property type="evidence" value="ECO:0007669"/>
    <property type="project" value="UniProtKB-SubCell"/>
</dbReference>
<proteinExistence type="inferred from homology"/>
<evidence type="ECO:0000256" key="3">
    <source>
        <dbReference type="ARBA" id="ARBA00004637"/>
    </source>
</evidence>
<dbReference type="GO" id="GO:0032981">
    <property type="term" value="P:mitochondrial respiratory chain complex I assembly"/>
    <property type="evidence" value="ECO:0007669"/>
    <property type="project" value="TreeGrafter"/>
</dbReference>
<reference evidence="17 18" key="1">
    <citation type="journal article" date="2019" name="Sci. Data">
        <title>Hybrid genome assembly and annotation of Danionella translucida.</title>
        <authorList>
            <person name="Kadobianskyi M."/>
            <person name="Schulze L."/>
            <person name="Schuelke M."/>
            <person name="Judkewitz B."/>
        </authorList>
    </citation>
    <scope>NUCLEOTIDE SEQUENCE [LARGE SCALE GENOMIC DNA]</scope>
    <source>
        <strain evidence="17 18">Bolton</strain>
    </source>
</reference>
<evidence type="ECO:0000256" key="10">
    <source>
        <dbReference type="ARBA" id="ARBA00022982"/>
    </source>
</evidence>
<evidence type="ECO:0000256" key="11">
    <source>
        <dbReference type="ARBA" id="ARBA00023128"/>
    </source>
</evidence>
<evidence type="ECO:0000256" key="6">
    <source>
        <dbReference type="ARBA" id="ARBA00013482"/>
    </source>
</evidence>
<dbReference type="AlphaFoldDB" id="A0A553Q2Y4"/>
<dbReference type="PANTHER" id="PTHR15224">
    <property type="entry name" value="NADH DEHYDROGENASE [UBIQUINONE] IRON-SULFUR PROTEIN 5"/>
    <property type="match status" value="1"/>
</dbReference>
<keyword evidence="10" id="KW-0249">Electron transport</keyword>
<comment type="subcellular location">
    <subcellularLocation>
        <location evidence="3">Mitochondrion inner membrane</location>
        <topology evidence="3">Peripheral membrane protein</topology>
    </subcellularLocation>
    <subcellularLocation>
        <location evidence="2">Mitochondrion intermembrane space</location>
    </subcellularLocation>
</comment>
<evidence type="ECO:0000256" key="8">
    <source>
        <dbReference type="ARBA" id="ARBA00022660"/>
    </source>
</evidence>
<evidence type="ECO:0000256" key="5">
    <source>
        <dbReference type="ARBA" id="ARBA00011261"/>
    </source>
</evidence>
<dbReference type="PANTHER" id="PTHR15224:SF1">
    <property type="entry name" value="NADH DEHYDROGENASE [UBIQUINONE] IRON-SULFUR PROTEIN 5"/>
    <property type="match status" value="1"/>
</dbReference>
<keyword evidence="7" id="KW-0813">Transport</keyword>
<accession>A0A553Q2Y4</accession>
<evidence type="ECO:0000256" key="9">
    <source>
        <dbReference type="ARBA" id="ARBA00022792"/>
    </source>
</evidence>
<dbReference type="Proteomes" id="UP000316079">
    <property type="component" value="Unassembled WGS sequence"/>
</dbReference>
<sequence>MPWFDKMYDIKSFDIDRWLLPGAKQPWSNASTCFAYQKEWIECSDGIGRLRAIDECKIEWEDFMECTHQTKTLQRLKQIRLQRDKGMEYKDWRIKERVRKRRRWGLEKERAGEKEGYERRGIDSHYRITVSILLLRPPAR</sequence>
<feature type="disulfide bond" evidence="16">
    <location>
        <begin position="43"/>
        <end position="56"/>
    </location>
</feature>
<keyword evidence="11" id="KW-0496">Mitochondrion</keyword>
<name>A0A553Q2Y4_9TELE</name>
<organism evidence="17 18">
    <name type="scientific">Danionella cerebrum</name>
    <dbReference type="NCBI Taxonomy" id="2873325"/>
    <lineage>
        <taxon>Eukaryota</taxon>
        <taxon>Metazoa</taxon>
        <taxon>Chordata</taxon>
        <taxon>Craniata</taxon>
        <taxon>Vertebrata</taxon>
        <taxon>Euteleostomi</taxon>
        <taxon>Actinopterygii</taxon>
        <taxon>Neopterygii</taxon>
        <taxon>Teleostei</taxon>
        <taxon>Ostariophysi</taxon>
        <taxon>Cypriniformes</taxon>
        <taxon>Danionidae</taxon>
        <taxon>Danioninae</taxon>
        <taxon>Danionella</taxon>
    </lineage>
</organism>
<evidence type="ECO:0000313" key="18">
    <source>
        <dbReference type="Proteomes" id="UP000316079"/>
    </source>
</evidence>
<keyword evidence="8" id="KW-0679">Respiratory chain</keyword>
<dbReference type="EMBL" id="SRMA01026411">
    <property type="protein sequence ID" value="TRY84298.1"/>
    <property type="molecule type" value="Genomic_DNA"/>
</dbReference>
<dbReference type="Pfam" id="PF10200">
    <property type="entry name" value="Ndufs5"/>
    <property type="match status" value="1"/>
</dbReference>
<evidence type="ECO:0000256" key="13">
    <source>
        <dbReference type="ARBA" id="ARBA00023157"/>
    </source>
</evidence>
<evidence type="ECO:0000256" key="12">
    <source>
        <dbReference type="ARBA" id="ARBA00023136"/>
    </source>
</evidence>
<dbReference type="OrthoDB" id="9992197at2759"/>
<comment type="caution">
    <text evidence="17">The sequence shown here is derived from an EMBL/GenBank/DDBJ whole genome shotgun (WGS) entry which is preliminary data.</text>
</comment>
<keyword evidence="12" id="KW-0472">Membrane</keyword>
<comment type="similarity">
    <text evidence="4">Belongs to the complex I NDUFS5 subunit family.</text>
</comment>
<evidence type="ECO:0000256" key="14">
    <source>
        <dbReference type="ARBA" id="ARBA00031222"/>
    </source>
</evidence>
<evidence type="ECO:0000256" key="2">
    <source>
        <dbReference type="ARBA" id="ARBA00004569"/>
    </source>
</evidence>